<dbReference type="OrthoDB" id="191037at2759"/>
<keyword evidence="3" id="KW-1185">Reference proteome</keyword>
<accession>A0A9W7Y4R7</accession>
<evidence type="ECO:0000259" key="1">
    <source>
        <dbReference type="Pfam" id="PF01636"/>
    </source>
</evidence>
<reference evidence="2" key="1">
    <citation type="submission" date="2022-07" db="EMBL/GenBank/DDBJ databases">
        <title>Phylogenomic reconstructions and comparative analyses of Kickxellomycotina fungi.</title>
        <authorList>
            <person name="Reynolds N.K."/>
            <person name="Stajich J.E."/>
            <person name="Barry K."/>
            <person name="Grigoriev I.V."/>
            <person name="Crous P."/>
            <person name="Smith M.E."/>
        </authorList>
    </citation>
    <scope>NUCLEOTIDE SEQUENCE</scope>
    <source>
        <strain evidence="2">NBRC 32514</strain>
    </source>
</reference>
<sequence length="385" mass="42884">MGTADKSQTSLTPATLIGEVRSGHELDVDRLSAFLQQRKPDIALPLVLKQFNVGQSNPTYLITDARGKKFVLRKKPAGQLLSKTAHAVEREYRVLDALGRHSSVPVPRVYALCEDTSVLGTPFYLMEFLEGRILPDVRLPEIPKAERVLYWDALVDVLAQLHKVDYRKVGLEGYGKANGYYERQTRSLTAVSEAQAAAKDKNGVQVGGLHRLEQLQRWFSANKCPDETTIVHGDFKMDNVVWDPVEPRIIGILDWELSTLGNPRTDLANMLQPLLIPYADAQAQSSVLVGLKNAPSEEGAPDEERLLQRYCHLMGRNYPLDGWEYAKVFGLFRNAVVMQGVAARVAKGQASSSFAHLVAKVFPQCMAMAMDIVDRLEAQSRKSKL</sequence>
<proteinExistence type="predicted"/>
<comment type="caution">
    <text evidence="2">The sequence shown here is derived from an EMBL/GenBank/DDBJ whole genome shotgun (WGS) entry which is preliminary data.</text>
</comment>
<dbReference type="PANTHER" id="PTHR47829:SF1">
    <property type="entry name" value="HAD FAMILY PHOSPHATASE"/>
    <property type="match status" value="1"/>
</dbReference>
<dbReference type="Pfam" id="PF01636">
    <property type="entry name" value="APH"/>
    <property type="match status" value="1"/>
</dbReference>
<dbReference type="PANTHER" id="PTHR47829">
    <property type="entry name" value="HYDROLASE, PUTATIVE (AFU_ORTHOLOGUE AFUA_1G12880)-RELATED"/>
    <property type="match status" value="1"/>
</dbReference>
<gene>
    <name evidence="2" type="ORF">LPJ53_001709</name>
</gene>
<dbReference type="Proteomes" id="UP001149813">
    <property type="component" value="Unassembled WGS sequence"/>
</dbReference>
<dbReference type="SUPFAM" id="SSF56112">
    <property type="entry name" value="Protein kinase-like (PK-like)"/>
    <property type="match status" value="1"/>
</dbReference>
<organism evidence="2 3">
    <name type="scientific">Coemansia erecta</name>
    <dbReference type="NCBI Taxonomy" id="147472"/>
    <lineage>
        <taxon>Eukaryota</taxon>
        <taxon>Fungi</taxon>
        <taxon>Fungi incertae sedis</taxon>
        <taxon>Zoopagomycota</taxon>
        <taxon>Kickxellomycotina</taxon>
        <taxon>Kickxellomycetes</taxon>
        <taxon>Kickxellales</taxon>
        <taxon>Kickxellaceae</taxon>
        <taxon>Coemansia</taxon>
    </lineage>
</organism>
<evidence type="ECO:0000313" key="2">
    <source>
        <dbReference type="EMBL" id="KAJ1723953.1"/>
    </source>
</evidence>
<dbReference type="InterPro" id="IPR041726">
    <property type="entry name" value="ACAD10_11_N"/>
</dbReference>
<protein>
    <recommendedName>
        <fullName evidence="1">Aminoglycoside phosphotransferase domain-containing protein</fullName>
    </recommendedName>
</protein>
<dbReference type="InterPro" id="IPR052898">
    <property type="entry name" value="ACAD10-like"/>
</dbReference>
<feature type="domain" description="Aminoglycoside phosphotransferase" evidence="1">
    <location>
        <begin position="48"/>
        <end position="277"/>
    </location>
</feature>
<evidence type="ECO:0000313" key="3">
    <source>
        <dbReference type="Proteomes" id="UP001149813"/>
    </source>
</evidence>
<name>A0A9W7Y4R7_9FUNG</name>
<dbReference type="EMBL" id="JANBOJ010000046">
    <property type="protein sequence ID" value="KAJ1723953.1"/>
    <property type="molecule type" value="Genomic_DNA"/>
</dbReference>
<dbReference type="Gene3D" id="3.90.1200.10">
    <property type="match status" value="1"/>
</dbReference>
<dbReference type="InterPro" id="IPR011009">
    <property type="entry name" value="Kinase-like_dom_sf"/>
</dbReference>
<dbReference type="InterPro" id="IPR002575">
    <property type="entry name" value="Aminoglycoside_PTrfase"/>
</dbReference>
<dbReference type="AlphaFoldDB" id="A0A9W7Y4R7"/>
<dbReference type="CDD" id="cd05154">
    <property type="entry name" value="ACAD10_11_N-like"/>
    <property type="match status" value="1"/>
</dbReference>
<dbReference type="Gene3D" id="3.30.200.20">
    <property type="entry name" value="Phosphorylase Kinase, domain 1"/>
    <property type="match status" value="1"/>
</dbReference>